<dbReference type="SUPFAM" id="SSF111369">
    <property type="entry name" value="HlyD-like secretion proteins"/>
    <property type="match status" value="1"/>
</dbReference>
<dbReference type="FunFam" id="2.40.30.170:FF:000010">
    <property type="entry name" value="Efflux RND transporter periplasmic adaptor subunit"/>
    <property type="match status" value="1"/>
</dbReference>
<dbReference type="Pfam" id="PF25917">
    <property type="entry name" value="BSH_RND"/>
    <property type="match status" value="1"/>
</dbReference>
<evidence type="ECO:0000259" key="4">
    <source>
        <dbReference type="Pfam" id="PF25954"/>
    </source>
</evidence>
<dbReference type="GO" id="GO:0015562">
    <property type="term" value="F:efflux transmembrane transporter activity"/>
    <property type="evidence" value="ECO:0007669"/>
    <property type="project" value="TreeGrafter"/>
</dbReference>
<comment type="caution">
    <text evidence="6">The sequence shown here is derived from an EMBL/GenBank/DDBJ whole genome shotgun (WGS) entry which is preliminary data.</text>
</comment>
<dbReference type="Pfam" id="PF25989">
    <property type="entry name" value="YknX_C"/>
    <property type="match status" value="1"/>
</dbReference>
<dbReference type="NCBIfam" id="TIGR01730">
    <property type="entry name" value="RND_mfp"/>
    <property type="match status" value="1"/>
</dbReference>
<reference evidence="6 7" key="1">
    <citation type="submission" date="2020-08" db="EMBL/GenBank/DDBJ databases">
        <title>Genomic Encyclopedia of Type Strains, Phase IV (KMG-IV): sequencing the most valuable type-strain genomes for metagenomic binning, comparative biology and taxonomic classification.</title>
        <authorList>
            <person name="Goeker M."/>
        </authorList>
    </citation>
    <scope>NUCLEOTIDE SEQUENCE [LARGE SCALE GENOMIC DNA]</scope>
    <source>
        <strain evidence="6 7">DSM 25622</strain>
    </source>
</reference>
<dbReference type="PANTHER" id="PTHR30469">
    <property type="entry name" value="MULTIDRUG RESISTANCE PROTEIN MDTA"/>
    <property type="match status" value="1"/>
</dbReference>
<evidence type="ECO:0000259" key="5">
    <source>
        <dbReference type="Pfam" id="PF25989"/>
    </source>
</evidence>
<comment type="similarity">
    <text evidence="1">Belongs to the membrane fusion protein (MFP) (TC 8.A.1) family.</text>
</comment>
<dbReference type="InterPro" id="IPR058637">
    <property type="entry name" value="YknX-like_C"/>
</dbReference>
<feature type="domain" description="YknX-like C-terminal permuted SH3-like" evidence="5">
    <location>
        <begin position="293"/>
        <end position="360"/>
    </location>
</feature>
<evidence type="ECO:0000313" key="7">
    <source>
        <dbReference type="Proteomes" id="UP000580654"/>
    </source>
</evidence>
<accession>A0A840YHI1</accession>
<protein>
    <submittedName>
        <fullName evidence="6">Membrane fusion protein (Multidrug efflux system)</fullName>
    </submittedName>
</protein>
<feature type="domain" description="Multidrug resistance protein MdtA-like barrel-sandwich hybrid" evidence="3">
    <location>
        <begin position="81"/>
        <end position="201"/>
    </location>
</feature>
<evidence type="ECO:0000259" key="3">
    <source>
        <dbReference type="Pfam" id="PF25917"/>
    </source>
</evidence>
<dbReference type="Gene3D" id="2.40.30.170">
    <property type="match status" value="1"/>
</dbReference>
<evidence type="ECO:0000256" key="1">
    <source>
        <dbReference type="ARBA" id="ARBA00009477"/>
    </source>
</evidence>
<organism evidence="6 7">
    <name type="scientific">Muricoccus pecuniae</name>
    <dbReference type="NCBI Taxonomy" id="693023"/>
    <lineage>
        <taxon>Bacteria</taxon>
        <taxon>Pseudomonadati</taxon>
        <taxon>Pseudomonadota</taxon>
        <taxon>Alphaproteobacteria</taxon>
        <taxon>Acetobacterales</taxon>
        <taxon>Roseomonadaceae</taxon>
        <taxon>Muricoccus</taxon>
    </lineage>
</organism>
<evidence type="ECO:0000256" key="2">
    <source>
        <dbReference type="SAM" id="Coils"/>
    </source>
</evidence>
<dbReference type="PANTHER" id="PTHR30469:SF16">
    <property type="entry name" value="HAE1 FAMILY EFFLUX PUMP MFP COMPONENT"/>
    <property type="match status" value="1"/>
</dbReference>
<feature type="coiled-coil region" evidence="2">
    <location>
        <begin position="114"/>
        <end position="178"/>
    </location>
</feature>
<evidence type="ECO:0000313" key="6">
    <source>
        <dbReference type="EMBL" id="MBB5693982.1"/>
    </source>
</evidence>
<feature type="domain" description="CusB-like beta-barrel" evidence="4">
    <location>
        <begin position="213"/>
        <end position="285"/>
    </location>
</feature>
<dbReference type="AlphaFoldDB" id="A0A840YHI1"/>
<gene>
    <name evidence="6" type="ORF">FHS87_002022</name>
</gene>
<proteinExistence type="inferred from homology"/>
<dbReference type="GO" id="GO:1990281">
    <property type="term" value="C:efflux pump complex"/>
    <property type="evidence" value="ECO:0007669"/>
    <property type="project" value="TreeGrafter"/>
</dbReference>
<keyword evidence="2" id="KW-0175">Coiled coil</keyword>
<dbReference type="InterPro" id="IPR006143">
    <property type="entry name" value="RND_pump_MFP"/>
</dbReference>
<keyword evidence="7" id="KW-1185">Reference proteome</keyword>
<dbReference type="InterPro" id="IPR058625">
    <property type="entry name" value="MdtA-like_BSH"/>
</dbReference>
<name>A0A840YHI1_9PROT</name>
<dbReference type="Gene3D" id="2.40.50.100">
    <property type="match status" value="1"/>
</dbReference>
<dbReference type="Proteomes" id="UP000580654">
    <property type="component" value="Unassembled WGS sequence"/>
</dbReference>
<dbReference type="Gene3D" id="2.40.420.20">
    <property type="match status" value="1"/>
</dbReference>
<dbReference type="Gene3D" id="1.10.287.470">
    <property type="entry name" value="Helix hairpin bin"/>
    <property type="match status" value="1"/>
</dbReference>
<sequence>MRTRTQLLVLAVLAGGGAAWQFFGEGVGLPRPMALLGLSRGGAVAATGAPAPPTPVAVSPVRTGTVTERAESVGTVRAREAVMITAKLPGIVTAIRFQEGQRVPAGETLVILDDAALRAELDQARALLDDARSQLLRVQRLTAGVVAEQRVDTLLATARGAEGRVRQVQARLDEARVTAPFAGRVGLRTVSLGALVQPGTAVTTLDDISRVRVEFSIPEVYLARIQPGSTVTARSTAYGDRRFLGTVTVADTRIDTATRTVRLVSEFDNTDEALRPGLFLTIELNLETRDNALMVPEEALDPVGERAFVFVVRDNRAQRVEVTLGQRIAGEVEVVRGVTRTDQVVVRGIQRLRNNAAVRVTETITRPTS</sequence>
<dbReference type="InterPro" id="IPR058792">
    <property type="entry name" value="Beta-barrel_RND_2"/>
</dbReference>
<dbReference type="EMBL" id="JACIJD010000008">
    <property type="protein sequence ID" value="MBB5693982.1"/>
    <property type="molecule type" value="Genomic_DNA"/>
</dbReference>
<dbReference type="Pfam" id="PF25954">
    <property type="entry name" value="Beta-barrel_RND_2"/>
    <property type="match status" value="1"/>
</dbReference>
<dbReference type="RefSeq" id="WP_184517187.1">
    <property type="nucleotide sequence ID" value="NZ_JACIJD010000008.1"/>
</dbReference>